<organism evidence="5 6">
    <name type="scientific">Streptomyces griseorubiginosus</name>
    <dbReference type="NCBI Taxonomy" id="67304"/>
    <lineage>
        <taxon>Bacteria</taxon>
        <taxon>Bacillati</taxon>
        <taxon>Actinomycetota</taxon>
        <taxon>Actinomycetes</taxon>
        <taxon>Kitasatosporales</taxon>
        <taxon>Streptomycetaceae</taxon>
        <taxon>Streptomyces</taxon>
    </lineage>
</organism>
<dbReference type="GO" id="GO:0016755">
    <property type="term" value="F:aminoacyltransferase activity"/>
    <property type="evidence" value="ECO:0007669"/>
    <property type="project" value="InterPro"/>
</dbReference>
<dbReference type="Pfam" id="PF16715">
    <property type="entry name" value="CDPS"/>
    <property type="match status" value="1"/>
</dbReference>
<dbReference type="EMBL" id="CP032427">
    <property type="protein sequence ID" value="AYC43545.1"/>
    <property type="molecule type" value="Genomic_DNA"/>
</dbReference>
<proteinExistence type="inferred from homology"/>
<evidence type="ECO:0000256" key="1">
    <source>
        <dbReference type="ARBA" id="ARBA00006034"/>
    </source>
</evidence>
<dbReference type="KEGG" id="sge:DWG14_07853"/>
<evidence type="ECO:0000256" key="2">
    <source>
        <dbReference type="ARBA" id="ARBA00022679"/>
    </source>
</evidence>
<reference evidence="5 6" key="1">
    <citation type="submission" date="2018-09" db="EMBL/GenBank/DDBJ databases">
        <title>Production of Trimethoprim by Streptomyces sp. 3E-1.</title>
        <authorList>
            <person name="Kang H.J."/>
            <person name="Kim S.B."/>
        </authorList>
    </citation>
    <scope>NUCLEOTIDE SEQUENCE [LARGE SCALE GENOMIC DNA]</scope>
    <source>
        <strain evidence="5 6">3E-1</strain>
    </source>
</reference>
<name>A0AAI8L8Q9_9ACTN</name>
<evidence type="ECO:0000313" key="6">
    <source>
        <dbReference type="Proteomes" id="UP000265765"/>
    </source>
</evidence>
<dbReference type="InterPro" id="IPR038622">
    <property type="entry name" value="CDPS_sf"/>
</dbReference>
<sequence length="295" mass="32061">MPFAHPREFPGGGADAPTGSPTLEGDEPAKAASSRKRRVRHCGTRGATMHEWAMPTTWTPSVEGHRGDGFVATPFSERCTGLVAAGHHVFLGISPGNGWFSEDRLVALLHWAAARFTRIEIAHPGTDTVACTYLGRGYEPRHARARAHRDVRQTANRVARAVDSARLDPDRLRVAQFHDFHDTPAYRAARERIARAHREQPAFHATCTRMVSGVLRTTMPADWTPTADQLTAGAEYLDSELPFLLDTPGILGVPASVFAYRATPALAGFLYGPDAQLPAADTQGFVTVEPLPAAR</sequence>
<dbReference type="Proteomes" id="UP000265765">
    <property type="component" value="Chromosome"/>
</dbReference>
<protein>
    <recommendedName>
        <fullName evidence="3">Cyclodipeptide synthase</fullName>
    </recommendedName>
</protein>
<comment type="similarity">
    <text evidence="1">Belongs to the CDPS family.</text>
</comment>
<evidence type="ECO:0000313" key="5">
    <source>
        <dbReference type="EMBL" id="AYC43545.1"/>
    </source>
</evidence>
<dbReference type="NCBIfam" id="TIGR04539">
    <property type="entry name" value="tRNA_cyclodipep"/>
    <property type="match status" value="1"/>
</dbReference>
<accession>A0AAI8L8Q9</accession>
<dbReference type="AlphaFoldDB" id="A0AAI8L8Q9"/>
<dbReference type="InterPro" id="IPR030903">
    <property type="entry name" value="CDPS"/>
</dbReference>
<evidence type="ECO:0000256" key="3">
    <source>
        <dbReference type="ARBA" id="ARBA00030771"/>
    </source>
</evidence>
<feature type="region of interest" description="Disordered" evidence="4">
    <location>
        <begin position="1"/>
        <end position="41"/>
    </location>
</feature>
<keyword evidence="2 5" id="KW-0808">Transferase</keyword>
<evidence type="ECO:0000256" key="4">
    <source>
        <dbReference type="SAM" id="MobiDB-lite"/>
    </source>
</evidence>
<keyword evidence="5" id="KW-0012">Acyltransferase</keyword>
<gene>
    <name evidence="5" type="ORF">DWG14_07853</name>
</gene>
<dbReference type="Gene3D" id="3.40.50.11710">
    <property type="entry name" value="Cyclodipeptide synthase"/>
    <property type="match status" value="1"/>
</dbReference>